<dbReference type="InParanoid" id="A0A194RE38"/>
<evidence type="ECO:0000256" key="2">
    <source>
        <dbReference type="ARBA" id="ARBA00022487"/>
    </source>
</evidence>
<keyword evidence="9" id="KW-1185">Reference proteome</keyword>
<dbReference type="Gene3D" id="3.40.50.1820">
    <property type="entry name" value="alpha/beta hydrolase"/>
    <property type="match status" value="1"/>
</dbReference>
<dbReference type="PANTHER" id="PTHR11559">
    <property type="entry name" value="CARBOXYLESTERASE"/>
    <property type="match status" value="1"/>
</dbReference>
<gene>
    <name evidence="8" type="ORF">RR48_06053</name>
</gene>
<dbReference type="InterPro" id="IPR019826">
    <property type="entry name" value="Carboxylesterase_B_AS"/>
</dbReference>
<dbReference type="InterPro" id="IPR050309">
    <property type="entry name" value="Type-B_Carboxylest/Lipase"/>
</dbReference>
<evidence type="ECO:0000256" key="6">
    <source>
        <dbReference type="RuleBase" id="RU361235"/>
    </source>
</evidence>
<feature type="domain" description="Carboxylesterase type B" evidence="7">
    <location>
        <begin position="3"/>
        <end position="525"/>
    </location>
</feature>
<name>A0A194RE38_PAPMA</name>
<keyword evidence="4" id="KW-1015">Disulfide bond</keyword>
<dbReference type="Pfam" id="PF00135">
    <property type="entry name" value="COesterase"/>
    <property type="match status" value="1"/>
</dbReference>
<dbReference type="KEGG" id="pmac:106709740"/>
<keyword evidence="3 6" id="KW-0378">Hydrolase</keyword>
<evidence type="ECO:0000256" key="3">
    <source>
        <dbReference type="ARBA" id="ARBA00022801"/>
    </source>
</evidence>
<comment type="similarity">
    <text evidence="1 6">Belongs to the type-B carboxylesterase/lipase family.</text>
</comment>
<organism evidence="8 9">
    <name type="scientific">Papilio machaon</name>
    <name type="common">Old World swallowtail butterfly</name>
    <dbReference type="NCBI Taxonomy" id="76193"/>
    <lineage>
        <taxon>Eukaryota</taxon>
        <taxon>Metazoa</taxon>
        <taxon>Ecdysozoa</taxon>
        <taxon>Arthropoda</taxon>
        <taxon>Hexapoda</taxon>
        <taxon>Insecta</taxon>
        <taxon>Pterygota</taxon>
        <taxon>Neoptera</taxon>
        <taxon>Endopterygota</taxon>
        <taxon>Lepidoptera</taxon>
        <taxon>Glossata</taxon>
        <taxon>Ditrysia</taxon>
        <taxon>Papilionoidea</taxon>
        <taxon>Papilionidae</taxon>
        <taxon>Papilioninae</taxon>
        <taxon>Papilio</taxon>
    </lineage>
</organism>
<keyword evidence="2" id="KW-0719">Serine esterase</keyword>
<dbReference type="SUPFAM" id="SSF53474">
    <property type="entry name" value="alpha/beta-Hydrolases"/>
    <property type="match status" value="1"/>
</dbReference>
<evidence type="ECO:0000256" key="5">
    <source>
        <dbReference type="ARBA" id="ARBA00023180"/>
    </source>
</evidence>
<dbReference type="InterPro" id="IPR002018">
    <property type="entry name" value="CarbesteraseB"/>
</dbReference>
<evidence type="ECO:0000256" key="4">
    <source>
        <dbReference type="ARBA" id="ARBA00023157"/>
    </source>
</evidence>
<accession>A0A194RE38</accession>
<dbReference type="EC" id="3.1.1.-" evidence="6"/>
<keyword evidence="5" id="KW-0325">Glycoprotein</keyword>
<dbReference type="Proteomes" id="UP000053240">
    <property type="component" value="Unassembled WGS sequence"/>
</dbReference>
<reference evidence="8 9" key="1">
    <citation type="journal article" date="2015" name="Nat. Commun.">
        <title>Outbred genome sequencing and CRISPR/Cas9 gene editing in butterflies.</title>
        <authorList>
            <person name="Li X."/>
            <person name="Fan D."/>
            <person name="Zhang W."/>
            <person name="Liu G."/>
            <person name="Zhang L."/>
            <person name="Zhao L."/>
            <person name="Fang X."/>
            <person name="Chen L."/>
            <person name="Dong Y."/>
            <person name="Chen Y."/>
            <person name="Ding Y."/>
            <person name="Zhao R."/>
            <person name="Feng M."/>
            <person name="Zhu Y."/>
            <person name="Feng Y."/>
            <person name="Jiang X."/>
            <person name="Zhu D."/>
            <person name="Xiang H."/>
            <person name="Feng X."/>
            <person name="Li S."/>
            <person name="Wang J."/>
            <person name="Zhang G."/>
            <person name="Kronforst M.R."/>
            <person name="Wang W."/>
        </authorList>
    </citation>
    <scope>NUCLEOTIDE SEQUENCE [LARGE SCALE GENOMIC DNA]</scope>
    <source>
        <strain evidence="8">Ya'a_city_454_Pm</strain>
        <tissue evidence="8">Whole body</tissue>
    </source>
</reference>
<evidence type="ECO:0000259" key="7">
    <source>
        <dbReference type="Pfam" id="PF00135"/>
    </source>
</evidence>
<dbReference type="InterPro" id="IPR029058">
    <property type="entry name" value="AB_hydrolase_fold"/>
</dbReference>
<proteinExistence type="inferred from homology"/>
<dbReference type="AlphaFoldDB" id="A0A194RE38"/>
<dbReference type="OrthoDB" id="19653at2759"/>
<dbReference type="GO" id="GO:0052689">
    <property type="term" value="F:carboxylic ester hydrolase activity"/>
    <property type="evidence" value="ECO:0007669"/>
    <property type="project" value="UniProtKB-KW"/>
</dbReference>
<evidence type="ECO:0000256" key="1">
    <source>
        <dbReference type="ARBA" id="ARBA00005964"/>
    </source>
</evidence>
<evidence type="ECO:0000313" key="9">
    <source>
        <dbReference type="Proteomes" id="UP000053240"/>
    </source>
</evidence>
<evidence type="ECO:0000313" key="8">
    <source>
        <dbReference type="EMBL" id="KPJ16098.1"/>
    </source>
</evidence>
<dbReference type="EMBL" id="KQ460313">
    <property type="protein sequence ID" value="KPJ16098.1"/>
    <property type="molecule type" value="Genomic_DNA"/>
</dbReference>
<dbReference type="PROSITE" id="PS00122">
    <property type="entry name" value="CARBOXYLESTERASE_B_1"/>
    <property type="match status" value="1"/>
</dbReference>
<sequence>MVQVKVREGILEGEVVENELGGHFYSFKGIPYAEPPLGELRFKPPQPKKSWDGVREAKKFGSICYQVNILAMKSTPTGSEDCLYLNVYSSDINPSKPLPVMFYIHGGGFLSGSGNDDMCGPEFLVRHEVVFVTFNYRLEVLGFLCLDTEDIPGNAGMKDQVAALRWVNENIANFGGDPNNITIFGHSAGACGVSYHLISPMTKGLFQKAIIMSGSLNSSWGQIFEPRERGLALARRLGCNSKNDKELYEFFKKQPVESLVNIQIPISFNEKGKELFEFNLGIVSEKYCGENERFIYGDVIAKLRNGIHEGIDLVMGYTKDEGLINLRTDLQKILAYANEYTESFVPTPIANNCTMKEQFEVGRKIKYFYFNDDTITMKNLNELIKFISLSTFTYPMFQLARSCSRTNRVYFYKFTGKSERNLMAQVCNVKKILGDEIPVCHGDELYYIFPMKRTKLKICNKSKSFKIIDNVTKLWTNFAKFGNPTVHDSFDFEWSPYNSVEQAYLEINENLTMGTEPDKAEVDFWENIYRKYLPSSIPY</sequence>
<protein>
    <recommendedName>
        <fullName evidence="6">Carboxylic ester hydrolase</fullName>
        <ecNumber evidence="6">3.1.1.-</ecNumber>
    </recommendedName>
</protein>